<dbReference type="InterPro" id="IPR011990">
    <property type="entry name" value="TPR-like_helical_dom_sf"/>
</dbReference>
<dbReference type="AlphaFoldDB" id="A0A7C9FMT6"/>
<dbReference type="SUPFAM" id="SSF48452">
    <property type="entry name" value="TPR-like"/>
    <property type="match status" value="1"/>
</dbReference>
<evidence type="ECO:0000256" key="1">
    <source>
        <dbReference type="SAM" id="SignalP"/>
    </source>
</evidence>
<evidence type="ECO:0000313" key="2">
    <source>
        <dbReference type="EMBL" id="MPR32091.1"/>
    </source>
</evidence>
<feature type="signal peptide" evidence="1">
    <location>
        <begin position="1"/>
        <end position="23"/>
    </location>
</feature>
<accession>A0A7C9FMT6</accession>
<gene>
    <name evidence="2" type="ORF">GBK04_01705</name>
</gene>
<dbReference type="PROSITE" id="PS51257">
    <property type="entry name" value="PROKAR_LIPOPROTEIN"/>
    <property type="match status" value="1"/>
</dbReference>
<keyword evidence="2" id="KW-0449">Lipoprotein</keyword>
<dbReference type="EMBL" id="WHLY01000002">
    <property type="protein sequence ID" value="MPR32091.1"/>
    <property type="molecule type" value="Genomic_DNA"/>
</dbReference>
<feature type="chain" id="PRO_5028816236" evidence="1">
    <location>
        <begin position="24"/>
        <end position="480"/>
    </location>
</feature>
<evidence type="ECO:0000313" key="3">
    <source>
        <dbReference type="Proteomes" id="UP000479293"/>
    </source>
</evidence>
<organism evidence="2 3">
    <name type="scientific">Salmonirosea aquatica</name>
    <dbReference type="NCBI Taxonomy" id="2654236"/>
    <lineage>
        <taxon>Bacteria</taxon>
        <taxon>Pseudomonadati</taxon>
        <taxon>Bacteroidota</taxon>
        <taxon>Cytophagia</taxon>
        <taxon>Cytophagales</taxon>
        <taxon>Spirosomataceae</taxon>
        <taxon>Salmonirosea</taxon>
    </lineage>
</organism>
<proteinExistence type="predicted"/>
<comment type="caution">
    <text evidence="2">The sequence shown here is derived from an EMBL/GenBank/DDBJ whole genome shotgun (WGS) entry which is preliminary data.</text>
</comment>
<dbReference type="RefSeq" id="WP_152756302.1">
    <property type="nucleotide sequence ID" value="NZ_WHLY01000002.1"/>
</dbReference>
<name>A0A7C9FMT6_9BACT</name>
<dbReference type="Proteomes" id="UP000479293">
    <property type="component" value="Unassembled WGS sequence"/>
</dbReference>
<sequence length="480" mass="52545">MKPIFFKKATLLAVMLGVVSSCTKDFEAINTNPNNPTSASADLFLPYGIQSAVDMYVGGSLGQDVGNLFAQHWARIQYTDADRYIVTNDVISNGWRDFYVEPLANYQRIIKIADETQNSNYKAVALIMRSWVFSVLTDLYGDIPYNDAIKGIEGTLKPTYDAQKDVYVDLVKTLQAANDMIVLNNADMAVSGDILLGGNMLKWKKFANSLSLRILNRMNGKVDVSADINRILGDPGKYPVLASNADNVQLAYLSGAPNNNPVNENRKTRDDHRISATIVNKLKSLNDARLTVYADLPADGGDYKGVPNGLSNSDANALGLSKTSKVGSYFTAATAPGVLMTYAELLFIKSELAFKGIASAGDAATNYKDAITASFKQYNLTVSPEYLATNALKSGNEGYVQIMEQKWIALYGQGLEAWTEYRRTGIPALKAPASNANNDVIPTRLAYPGSEESLNYVNFNEALTRQGGQNTMRLKLWFAK</sequence>
<dbReference type="Gene3D" id="1.25.40.390">
    <property type="match status" value="1"/>
</dbReference>
<protein>
    <submittedName>
        <fullName evidence="2">SusD/RagB family nutrient-binding outer membrane lipoprotein</fullName>
    </submittedName>
</protein>
<dbReference type="Pfam" id="PF12771">
    <property type="entry name" value="SusD-like_2"/>
    <property type="match status" value="1"/>
</dbReference>
<dbReference type="InterPro" id="IPR041662">
    <property type="entry name" value="SusD-like_2"/>
</dbReference>
<reference evidence="2 3" key="1">
    <citation type="submission" date="2019-10" db="EMBL/GenBank/DDBJ databases">
        <title>Draft Genome Sequence of Cytophagaceae sp. SJW1-29.</title>
        <authorList>
            <person name="Choi A."/>
        </authorList>
    </citation>
    <scope>NUCLEOTIDE SEQUENCE [LARGE SCALE GENOMIC DNA]</scope>
    <source>
        <strain evidence="2 3">SJW1-29</strain>
    </source>
</reference>
<keyword evidence="3" id="KW-1185">Reference proteome</keyword>
<keyword evidence="1" id="KW-0732">Signal</keyword>